<reference evidence="1 2" key="1">
    <citation type="submission" date="2015-07" db="EMBL/GenBank/DDBJ databases">
        <authorList>
            <consortium name="Pathogen Informatics"/>
        </authorList>
    </citation>
    <scope>NUCLEOTIDE SEQUENCE [LARGE SCALE GENOMIC DNA]</scope>
    <source>
        <strain evidence="1 2">A316</strain>
    </source>
</reference>
<name>A0A655ZMR5_VIBCL</name>
<evidence type="ECO:0000313" key="1">
    <source>
        <dbReference type="EMBL" id="CSD57019.1"/>
    </source>
</evidence>
<dbReference type="EMBL" id="CWQY01000165">
    <property type="protein sequence ID" value="CSD57019.1"/>
    <property type="molecule type" value="Genomic_DNA"/>
</dbReference>
<dbReference type="AlphaFoldDB" id="A0A655ZMR5"/>
<accession>A0A655ZMR5</accession>
<protein>
    <submittedName>
        <fullName evidence="1">Uncharacterized protein</fullName>
    </submittedName>
</protein>
<sequence>MKRRVTLPTVGVSCPKAMVKMVTKITKPKPSLNSDSPSIWVEIRFGALSFLTIARTAIGSVGEMSAPNNKQ</sequence>
<evidence type="ECO:0000313" key="2">
    <source>
        <dbReference type="Proteomes" id="UP000041770"/>
    </source>
</evidence>
<proteinExistence type="predicted"/>
<dbReference type="Proteomes" id="UP000041770">
    <property type="component" value="Unassembled WGS sequence"/>
</dbReference>
<gene>
    <name evidence="1" type="ORF">ERS013200_04401</name>
</gene>
<organism evidence="1 2">
    <name type="scientific">Vibrio cholerae</name>
    <dbReference type="NCBI Taxonomy" id="666"/>
    <lineage>
        <taxon>Bacteria</taxon>
        <taxon>Pseudomonadati</taxon>
        <taxon>Pseudomonadota</taxon>
        <taxon>Gammaproteobacteria</taxon>
        <taxon>Vibrionales</taxon>
        <taxon>Vibrionaceae</taxon>
        <taxon>Vibrio</taxon>
    </lineage>
</organism>